<feature type="region of interest" description="Disordered" evidence="1">
    <location>
        <begin position="264"/>
        <end position="354"/>
    </location>
</feature>
<evidence type="ECO:0000313" key="3">
    <source>
        <dbReference type="Proteomes" id="UP000283269"/>
    </source>
</evidence>
<feature type="region of interest" description="Disordered" evidence="1">
    <location>
        <begin position="648"/>
        <end position="695"/>
    </location>
</feature>
<protein>
    <submittedName>
        <fullName evidence="2">Uncharacterized protein</fullName>
    </submittedName>
</protein>
<feature type="region of interest" description="Disordered" evidence="1">
    <location>
        <begin position="549"/>
        <end position="612"/>
    </location>
</feature>
<feature type="compositionally biased region" description="Basic and acidic residues" evidence="1">
    <location>
        <begin position="328"/>
        <end position="338"/>
    </location>
</feature>
<accession>A0A409XQ13</accession>
<dbReference type="Pfam" id="PF14223">
    <property type="entry name" value="Retrotran_gag_2"/>
    <property type="match status" value="1"/>
</dbReference>
<reference evidence="2 3" key="1">
    <citation type="journal article" date="2018" name="Evol. Lett.">
        <title>Horizontal gene cluster transfer increased hallucinogenic mushroom diversity.</title>
        <authorList>
            <person name="Reynolds H.T."/>
            <person name="Vijayakumar V."/>
            <person name="Gluck-Thaler E."/>
            <person name="Korotkin H.B."/>
            <person name="Matheny P.B."/>
            <person name="Slot J.C."/>
        </authorList>
    </citation>
    <scope>NUCLEOTIDE SEQUENCE [LARGE SCALE GENOMIC DNA]</scope>
    <source>
        <strain evidence="2 3">2631</strain>
    </source>
</reference>
<dbReference type="EMBL" id="NHYD01000967">
    <property type="protein sequence ID" value="PPQ92801.1"/>
    <property type="molecule type" value="Genomic_DNA"/>
</dbReference>
<evidence type="ECO:0000256" key="1">
    <source>
        <dbReference type="SAM" id="MobiDB-lite"/>
    </source>
</evidence>
<gene>
    <name evidence="2" type="ORF">CVT25_004203</name>
</gene>
<dbReference type="InParanoid" id="A0A409XQ13"/>
<comment type="caution">
    <text evidence="2">The sequence shown here is derived from an EMBL/GenBank/DDBJ whole genome shotgun (WGS) entry which is preliminary data.</text>
</comment>
<proteinExistence type="predicted"/>
<feature type="compositionally biased region" description="Basic and acidic residues" evidence="1">
    <location>
        <begin position="664"/>
        <end position="684"/>
    </location>
</feature>
<name>A0A409XQ13_PSICY</name>
<keyword evidence="3" id="KW-1185">Reference proteome</keyword>
<feature type="compositionally biased region" description="Low complexity" evidence="1">
    <location>
        <begin position="273"/>
        <end position="282"/>
    </location>
</feature>
<sequence>MIANVYCLQITMSTSKQTISLDTSKLPRFSGIRFREWKDKMQSAFLVFNVGDVLEGRLVAPTGAAPTAPPSLTPAAAALDITRYQAMYQVYQHEADAYAKTQKDYTEANNKARGLLSLTLAINIYEQVQNKTAREAWVWLETNFATEQFVETLETFKKLRDFKMDLSEPNPQIAFFRSQFTRLPLEPAPGAAPGSPATIRIISESLACLILLAALPLTNDPTHESVYQRMIESYKESHTVTSTMTLDTLQETIRVTWASRFGHLPEREKPKKGTTYIKKGTTSPPKKPNAQKISAITDKGPTPKHSDQRAGGSSSTSDPKGKKPFTKKWKDDKGNDHRTRTRTRRAAPKHEHSHIAEVNSEDDRFVIASPMQVDMPALMLGNYTISDRPAVDMPAFMLGNYTISDRPAVIVPDSPKSGHAITISDSPSPQEGMDGYQADHSSLVPFEPSHSVASFGLSGVAIRNVKPAKARREAGSAPYPTFHKAKKLADRIGAQPTTQTLKKFEQIIEQDMEVDEPFVDPTPQRELLVKPVLPVKVSPRSIYEHVIDSPPKAATPEPAPSTVEPFPEYAGDDISPYIITGSDSPREEDRNWPSRALTPGSRSPSIFDPEEEYDREPYAFLEDTPEPEFSFGMDADGVARVHMTPYVDKGKRRAVDPVQSQMDLHPHAVDENGNKVSQDYRDSIDFGTPSPYRDY</sequence>
<organism evidence="2 3">
    <name type="scientific">Psilocybe cyanescens</name>
    <dbReference type="NCBI Taxonomy" id="93625"/>
    <lineage>
        <taxon>Eukaryota</taxon>
        <taxon>Fungi</taxon>
        <taxon>Dikarya</taxon>
        <taxon>Basidiomycota</taxon>
        <taxon>Agaricomycotina</taxon>
        <taxon>Agaricomycetes</taxon>
        <taxon>Agaricomycetidae</taxon>
        <taxon>Agaricales</taxon>
        <taxon>Agaricineae</taxon>
        <taxon>Strophariaceae</taxon>
        <taxon>Psilocybe</taxon>
    </lineage>
</organism>
<dbReference type="Proteomes" id="UP000283269">
    <property type="component" value="Unassembled WGS sequence"/>
</dbReference>
<evidence type="ECO:0000313" key="2">
    <source>
        <dbReference type="EMBL" id="PPQ92801.1"/>
    </source>
</evidence>
<feature type="non-terminal residue" evidence="2">
    <location>
        <position position="695"/>
    </location>
</feature>
<dbReference type="STRING" id="93625.A0A409XQ13"/>
<dbReference type="AlphaFoldDB" id="A0A409XQ13"/>